<dbReference type="InterPro" id="IPR051985">
    <property type="entry name" value="NR_tyrosine_phosphatase"/>
</dbReference>
<dbReference type="InterPro" id="IPR000242">
    <property type="entry name" value="PTP_cat"/>
</dbReference>
<feature type="compositionally biased region" description="Basic and acidic residues" evidence="8">
    <location>
        <begin position="335"/>
        <end position="345"/>
    </location>
</feature>
<reference evidence="13" key="1">
    <citation type="submission" date="2025-08" db="UniProtKB">
        <authorList>
            <consortium name="RefSeq"/>
        </authorList>
    </citation>
    <scope>IDENTIFICATION</scope>
</reference>
<evidence type="ECO:0000256" key="3">
    <source>
        <dbReference type="ARBA" id="ARBA00013064"/>
    </source>
</evidence>
<dbReference type="KEGG" id="goe:100905501"/>
<dbReference type="EC" id="3.1.3.48" evidence="3"/>
<dbReference type="InterPro" id="IPR000387">
    <property type="entry name" value="Tyr_Pase_dom"/>
</dbReference>
<evidence type="ECO:0000256" key="5">
    <source>
        <dbReference type="ARBA" id="ARBA00022801"/>
    </source>
</evidence>
<evidence type="ECO:0000313" key="12">
    <source>
        <dbReference type="Proteomes" id="UP000694867"/>
    </source>
</evidence>
<name>A0AAJ7L5S2_9ACAR</name>
<dbReference type="PANTHER" id="PTHR46047">
    <property type="entry name" value="TYROSINE-PROTEIN PHOSPHATASE NON-RECEPTOR TYPE 61F"/>
    <property type="match status" value="1"/>
</dbReference>
<dbReference type="Proteomes" id="UP000694867">
    <property type="component" value="Unplaced"/>
</dbReference>
<keyword evidence="9" id="KW-0812">Transmembrane</keyword>
<dbReference type="SMART" id="SM00404">
    <property type="entry name" value="PTPc_motif"/>
    <property type="match status" value="1"/>
</dbReference>
<sequence length="534" mass="60596">MSIGVIMEADFEEIESERSWQRAFFNIKISSLKHDYTTEEAKKVENRPLNRYRDVHPYDHSRVVLLRSESDYINANIVPVKRAGREYILTQGPLPETLSQFWLMVWEQNTKGIVMLNKLIEKNLLKCHKYWPDKDNLEMNFESVALAVSFVSESAKDSYICRTFRLVDGETGNGREVFQFHYMNWPDFGVPQSPDDFLDFLSDVRRSGCLESHCGPAIVHCSAGIGRSGTFCLVDSILQMIEHNHLHESEINLREVLLEMRRYRMSLVQAPEQLRFSYLAIIEALRRRDGRSPYLSRKKDEDAPPPPPHRARPVMAMKTVVNYTEDSSSEDDVNEHDVGIDEERNANGNDAIGREPPEELEGGDEVLKIVTNSGESPADSACASADASESDSDSESDSGPPPLPPKDIPMGELSGTQPQREPPQSPLPTDRVLPNLSEDLHSFEKEILAKEWMRDESITLPGGNQTPNFDQEMLIRKRLHEQKIQQKVQAIKKGVKDAEAANDRRTLFENIGIGVVVFLGAGILLYRIIDYVRS</sequence>
<feature type="compositionally biased region" description="Basic and acidic residues" evidence="8">
    <location>
        <begin position="292"/>
        <end position="302"/>
    </location>
</feature>
<dbReference type="SMART" id="SM00194">
    <property type="entry name" value="PTPc"/>
    <property type="match status" value="1"/>
</dbReference>
<feature type="region of interest" description="Disordered" evidence="8">
    <location>
        <begin position="292"/>
        <end position="362"/>
    </location>
</feature>
<dbReference type="GO" id="GO:0048666">
    <property type="term" value="P:neuron development"/>
    <property type="evidence" value="ECO:0007669"/>
    <property type="project" value="UniProtKB-ARBA"/>
</dbReference>
<protein>
    <recommendedName>
        <fullName evidence="3">protein-tyrosine-phosphatase</fullName>
        <ecNumber evidence="3">3.1.3.48</ecNumber>
    </recommendedName>
</protein>
<dbReference type="InterPro" id="IPR029021">
    <property type="entry name" value="Prot-tyrosine_phosphatase-like"/>
</dbReference>
<keyword evidence="5" id="KW-0378">Hydrolase</keyword>
<feature type="transmembrane region" description="Helical" evidence="9">
    <location>
        <begin position="511"/>
        <end position="529"/>
    </location>
</feature>
<evidence type="ECO:0000256" key="7">
    <source>
        <dbReference type="ARBA" id="ARBA00023136"/>
    </source>
</evidence>
<evidence type="ECO:0000256" key="6">
    <source>
        <dbReference type="ARBA" id="ARBA00022912"/>
    </source>
</evidence>
<accession>A0AAJ7L5S2</accession>
<dbReference type="GO" id="GO:0005737">
    <property type="term" value="C:cytoplasm"/>
    <property type="evidence" value="ECO:0007669"/>
    <property type="project" value="TreeGrafter"/>
</dbReference>
<keyword evidence="4" id="KW-0597">Phosphoprotein</keyword>
<dbReference type="GO" id="GO:0004726">
    <property type="term" value="F:non-membrane spanning protein tyrosine phosphatase activity"/>
    <property type="evidence" value="ECO:0007669"/>
    <property type="project" value="TreeGrafter"/>
</dbReference>
<keyword evidence="7 9" id="KW-0472">Membrane</keyword>
<gene>
    <name evidence="13" type="primary">LOC100905501</name>
</gene>
<evidence type="ECO:0000259" key="11">
    <source>
        <dbReference type="PROSITE" id="PS50056"/>
    </source>
</evidence>
<dbReference type="GO" id="GO:0070373">
    <property type="term" value="P:negative regulation of ERK1 and ERK2 cascade"/>
    <property type="evidence" value="ECO:0007669"/>
    <property type="project" value="TreeGrafter"/>
</dbReference>
<dbReference type="PRINTS" id="PR00700">
    <property type="entry name" value="PRTYPHPHTASE"/>
</dbReference>
<dbReference type="InterPro" id="IPR016130">
    <property type="entry name" value="Tyr_Pase_AS"/>
</dbReference>
<keyword evidence="9" id="KW-1133">Transmembrane helix</keyword>
<evidence type="ECO:0000313" key="13">
    <source>
        <dbReference type="RefSeq" id="XP_018496662.1"/>
    </source>
</evidence>
<organism evidence="12 13">
    <name type="scientific">Galendromus occidentalis</name>
    <name type="common">western predatory mite</name>
    <dbReference type="NCBI Taxonomy" id="34638"/>
    <lineage>
        <taxon>Eukaryota</taxon>
        <taxon>Metazoa</taxon>
        <taxon>Ecdysozoa</taxon>
        <taxon>Arthropoda</taxon>
        <taxon>Chelicerata</taxon>
        <taxon>Arachnida</taxon>
        <taxon>Acari</taxon>
        <taxon>Parasitiformes</taxon>
        <taxon>Mesostigmata</taxon>
        <taxon>Gamasina</taxon>
        <taxon>Phytoseioidea</taxon>
        <taxon>Phytoseiidae</taxon>
        <taxon>Typhlodrominae</taxon>
        <taxon>Galendromus</taxon>
    </lineage>
</organism>
<feature type="compositionally biased region" description="Low complexity" evidence="8">
    <location>
        <begin position="375"/>
        <end position="387"/>
    </location>
</feature>
<proteinExistence type="inferred from homology"/>
<dbReference type="PROSITE" id="PS50055">
    <property type="entry name" value="TYR_PHOSPHATASE_PTP"/>
    <property type="match status" value="1"/>
</dbReference>
<feature type="domain" description="Tyrosine-protein phosphatase" evidence="10">
    <location>
        <begin position="7"/>
        <end position="284"/>
    </location>
</feature>
<dbReference type="SUPFAM" id="SSF52799">
    <property type="entry name" value="(Phosphotyrosine protein) phosphatases II"/>
    <property type="match status" value="1"/>
</dbReference>
<evidence type="ECO:0000256" key="1">
    <source>
        <dbReference type="ARBA" id="ARBA00004308"/>
    </source>
</evidence>
<dbReference type="PROSITE" id="PS00383">
    <property type="entry name" value="TYR_PHOSPHATASE_1"/>
    <property type="match status" value="1"/>
</dbReference>
<dbReference type="AlphaFoldDB" id="A0AAJ7L5S2"/>
<dbReference type="PANTHER" id="PTHR46047:SF3">
    <property type="entry name" value="TYROSINE-PROTEIN PHOSPHATASE NON-RECEPTOR TYPE 61F"/>
    <property type="match status" value="1"/>
</dbReference>
<keyword evidence="12" id="KW-1185">Reference proteome</keyword>
<evidence type="ECO:0000259" key="10">
    <source>
        <dbReference type="PROSITE" id="PS50055"/>
    </source>
</evidence>
<evidence type="ECO:0000256" key="2">
    <source>
        <dbReference type="ARBA" id="ARBA00009701"/>
    </source>
</evidence>
<dbReference type="PROSITE" id="PS50056">
    <property type="entry name" value="TYR_PHOSPHATASE_2"/>
    <property type="match status" value="1"/>
</dbReference>
<dbReference type="GO" id="GO:0019901">
    <property type="term" value="F:protein kinase binding"/>
    <property type="evidence" value="ECO:0007669"/>
    <property type="project" value="TreeGrafter"/>
</dbReference>
<dbReference type="InterPro" id="IPR003595">
    <property type="entry name" value="Tyr_Pase_cat"/>
</dbReference>
<comment type="subcellular location">
    <subcellularLocation>
        <location evidence="1">Endomembrane system</location>
    </subcellularLocation>
</comment>
<evidence type="ECO:0000256" key="8">
    <source>
        <dbReference type="SAM" id="MobiDB-lite"/>
    </source>
</evidence>
<dbReference type="GO" id="GO:0005634">
    <property type="term" value="C:nucleus"/>
    <property type="evidence" value="ECO:0007669"/>
    <property type="project" value="TreeGrafter"/>
</dbReference>
<dbReference type="GO" id="GO:0046426">
    <property type="term" value="P:negative regulation of receptor signaling pathway via JAK-STAT"/>
    <property type="evidence" value="ECO:0007669"/>
    <property type="project" value="TreeGrafter"/>
</dbReference>
<evidence type="ECO:0000256" key="9">
    <source>
        <dbReference type="SAM" id="Phobius"/>
    </source>
</evidence>
<dbReference type="GO" id="GO:0012505">
    <property type="term" value="C:endomembrane system"/>
    <property type="evidence" value="ECO:0007669"/>
    <property type="project" value="UniProtKB-SubCell"/>
</dbReference>
<dbReference type="RefSeq" id="XP_018496662.1">
    <property type="nucleotide sequence ID" value="XM_018641146.1"/>
</dbReference>
<feature type="region of interest" description="Disordered" evidence="8">
    <location>
        <begin position="374"/>
        <end position="434"/>
    </location>
</feature>
<dbReference type="Gene3D" id="3.90.190.10">
    <property type="entry name" value="Protein tyrosine phosphatase superfamily"/>
    <property type="match status" value="1"/>
</dbReference>
<keyword evidence="6" id="KW-0904">Protein phosphatase</keyword>
<comment type="similarity">
    <text evidence="2">Belongs to the protein-tyrosine phosphatase family. Non-receptor class 1 subfamily.</text>
</comment>
<evidence type="ECO:0000256" key="4">
    <source>
        <dbReference type="ARBA" id="ARBA00022553"/>
    </source>
</evidence>
<dbReference type="GeneID" id="100905501"/>
<feature type="domain" description="Tyrosine specific protein phosphatases" evidence="11">
    <location>
        <begin position="195"/>
        <end position="275"/>
    </location>
</feature>
<dbReference type="Pfam" id="PF00102">
    <property type="entry name" value="Y_phosphatase"/>
    <property type="match status" value="1"/>
</dbReference>